<evidence type="ECO:0000256" key="12">
    <source>
        <dbReference type="PROSITE-ProRule" id="PRU00110"/>
    </source>
</evidence>
<proteinExistence type="predicted"/>
<dbReference type="Pfam" id="PF00512">
    <property type="entry name" value="HisKA"/>
    <property type="match status" value="1"/>
</dbReference>
<evidence type="ECO:0000256" key="8">
    <source>
        <dbReference type="ARBA" id="ARBA00022840"/>
    </source>
</evidence>
<keyword evidence="6" id="KW-0812">Transmembrane</keyword>
<dbReference type="EMBL" id="CP072801">
    <property type="protein sequence ID" value="QTR45358.1"/>
    <property type="molecule type" value="Genomic_DNA"/>
</dbReference>
<keyword evidence="9" id="KW-1133">Transmembrane helix</keyword>
<dbReference type="SUPFAM" id="SSF47226">
    <property type="entry name" value="Histidine-containing phosphotransfer domain, HPT domain"/>
    <property type="match status" value="1"/>
</dbReference>
<dbReference type="Gene3D" id="3.40.50.2300">
    <property type="match status" value="1"/>
</dbReference>
<keyword evidence="7" id="KW-0547">Nucleotide-binding</keyword>
<evidence type="ECO:0000259" key="17">
    <source>
        <dbReference type="PROSITE" id="PS50894"/>
    </source>
</evidence>
<gene>
    <name evidence="18" type="ORF">J9253_15295</name>
</gene>
<dbReference type="PROSITE" id="PS50112">
    <property type="entry name" value="PAS"/>
    <property type="match status" value="1"/>
</dbReference>
<keyword evidence="5 13" id="KW-0597">Phosphoprotein</keyword>
<dbReference type="InterPro" id="IPR008207">
    <property type="entry name" value="Sig_transdc_His_kin_Hpt_dom"/>
</dbReference>
<protein>
    <recommendedName>
        <fullName evidence="3">histidine kinase</fullName>
        <ecNumber evidence="3">2.7.13.3</ecNumber>
    </recommendedName>
</protein>
<dbReference type="PANTHER" id="PTHR45339:SF1">
    <property type="entry name" value="HYBRID SIGNAL TRANSDUCTION HISTIDINE KINASE J"/>
    <property type="match status" value="1"/>
</dbReference>
<evidence type="ECO:0000313" key="18">
    <source>
        <dbReference type="EMBL" id="QTR45358.1"/>
    </source>
</evidence>
<dbReference type="Pfam" id="PF02518">
    <property type="entry name" value="HATPase_c"/>
    <property type="match status" value="1"/>
</dbReference>
<feature type="domain" description="PAS" evidence="16">
    <location>
        <begin position="223"/>
        <end position="294"/>
    </location>
</feature>
<comment type="catalytic activity">
    <reaction evidence="1">
        <text>ATP + protein L-histidine = ADP + protein N-phospho-L-histidine.</text>
        <dbReference type="EC" id="2.7.13.3"/>
    </reaction>
</comment>
<evidence type="ECO:0000256" key="2">
    <source>
        <dbReference type="ARBA" id="ARBA00004651"/>
    </source>
</evidence>
<dbReference type="InterPro" id="IPR029016">
    <property type="entry name" value="GAF-like_dom_sf"/>
</dbReference>
<dbReference type="NCBIfam" id="TIGR00229">
    <property type="entry name" value="sensory_box"/>
    <property type="match status" value="1"/>
</dbReference>
<keyword evidence="4" id="KW-1003">Cell membrane</keyword>
<sequence>MSKPISPCEVTKLKQDLARLEDAARAKAHIYRRLHALGKSLNETLEVEQVHAIAAHFATEELGFEKCLIFQHDDSNGWFRIVQAVGYHNPIHQRVLKIINLLLSGEVVEYLRVSRKAIIHTQAEPNHMVEKLTNSLFLSECTLELFGGDVEMPFGLIIAGNGFHEPERFSRIGTDSIHMLALGNFIVQLSNSTNNIIFYKAWRAEKQYLEENILRRTEEITAQKQTFEAIYKTSKDGIAIIDVETSAFLDANQAYLDMTGFSYDELRRTSNIKLCVEADRARTRLAIQEVIEQGYIKNFIQTSLTRDGTPIITTMSIALMSDASKMLASVKDITVQKELERSLTAEKQRAESAAQAKSMFLANMSHEIRTPMNAIIGMTHLALQTDLDNKQRNYVYKANHAAASLLGILNDILDFSKIEAGKMELECTHFRLEDVLEHLENLLSFKAEEKGIHFSIHTDAAVPTALIGDPLRLGQILINLGNNAIKFTDMGGKVDIRVQLEKTSNTQALLHFLIQDTGIGMTEEQQARLFQSFSQADNSTTRKFGGTGLGLAICKSLSELMSGHIWTESQPGAGSIFHVTLAMLIQQGQASPRRSEQVADSAQVAINLASLTGKRVLLVEDNALNQEVASDILTDYGMQVDIANHGQEALDLLKDQTFDCVLMDCQMPVMDGCTATREIRKQARFQSLPIIAMTANSMNGDKDKILAVGINDYIAKPIDITNLIDTLVKWVNVQQPDSNRASQPDKALPSTNTIDLPDLPGIDTAKGLAQVGGKINRYRKYLGVFLEDNQDFASKLGHALQQQDLALAHRLTHTLKSNAAGLGMTELHQTALHLESVYQTALDNSDELKEALISQLHTVLQGLRNLFEQQDT</sequence>
<evidence type="ECO:0000256" key="4">
    <source>
        <dbReference type="ARBA" id="ARBA00022475"/>
    </source>
</evidence>
<dbReference type="Proteomes" id="UP000672039">
    <property type="component" value="Chromosome"/>
</dbReference>
<feature type="modified residue" description="Phosphohistidine" evidence="12">
    <location>
        <position position="813"/>
    </location>
</feature>
<evidence type="ECO:0000256" key="1">
    <source>
        <dbReference type="ARBA" id="ARBA00000085"/>
    </source>
</evidence>
<dbReference type="InterPro" id="IPR000014">
    <property type="entry name" value="PAS"/>
</dbReference>
<dbReference type="InterPro" id="IPR001789">
    <property type="entry name" value="Sig_transdc_resp-reg_receiver"/>
</dbReference>
<dbReference type="InterPro" id="IPR004358">
    <property type="entry name" value="Sig_transdc_His_kin-like_C"/>
</dbReference>
<evidence type="ECO:0000313" key="19">
    <source>
        <dbReference type="Proteomes" id="UP000672039"/>
    </source>
</evidence>
<dbReference type="CDD" id="cd17546">
    <property type="entry name" value="REC_hyHK_CKI1_RcsC-like"/>
    <property type="match status" value="1"/>
</dbReference>
<dbReference type="SUPFAM" id="SSF55785">
    <property type="entry name" value="PYP-like sensor domain (PAS domain)"/>
    <property type="match status" value="1"/>
</dbReference>
<evidence type="ECO:0000256" key="11">
    <source>
        <dbReference type="ARBA" id="ARBA00023136"/>
    </source>
</evidence>
<dbReference type="Gene3D" id="3.30.565.10">
    <property type="entry name" value="Histidine kinase-like ATPase, C-terminal domain"/>
    <property type="match status" value="1"/>
</dbReference>
<feature type="modified residue" description="4-aspartylphosphate" evidence="13">
    <location>
        <position position="664"/>
    </location>
</feature>
<evidence type="ECO:0000259" key="16">
    <source>
        <dbReference type="PROSITE" id="PS50112"/>
    </source>
</evidence>
<evidence type="ECO:0000256" key="7">
    <source>
        <dbReference type="ARBA" id="ARBA00022741"/>
    </source>
</evidence>
<evidence type="ECO:0000259" key="15">
    <source>
        <dbReference type="PROSITE" id="PS50110"/>
    </source>
</evidence>
<dbReference type="EC" id="2.7.13.3" evidence="3"/>
<dbReference type="RefSeq" id="WP_210221773.1">
    <property type="nucleotide sequence ID" value="NZ_CP072801.1"/>
</dbReference>
<dbReference type="CDD" id="cd00082">
    <property type="entry name" value="HisKA"/>
    <property type="match status" value="1"/>
</dbReference>
<evidence type="ECO:0000256" key="10">
    <source>
        <dbReference type="ARBA" id="ARBA00023012"/>
    </source>
</evidence>
<evidence type="ECO:0000256" key="5">
    <source>
        <dbReference type="ARBA" id="ARBA00022553"/>
    </source>
</evidence>
<dbReference type="SMART" id="SM00448">
    <property type="entry name" value="REC"/>
    <property type="match status" value="1"/>
</dbReference>
<dbReference type="SMART" id="SM00073">
    <property type="entry name" value="HPT"/>
    <property type="match status" value="1"/>
</dbReference>
<reference evidence="18 19" key="1">
    <citation type="submission" date="2021-04" db="EMBL/GenBank/DDBJ databases">
        <title>Genomics, taxonomy and metabolism of representatives of sulfur bacteria of the genus Thiothrix: Thiothrix fructosivorans QT, Thiothrix unzii A1T and three new species, Thiothrix subterranea sp. nov., Thiothrix litoralis sp. nov. and 'Candidatus Thiothrix anitrata' sp. nov.</title>
        <authorList>
            <person name="Ravin N.V."/>
            <person name="Smolyakov D."/>
            <person name="Rudenko T.S."/>
            <person name="Mardanov A.V."/>
            <person name="Beletsky A.V."/>
            <person name="Markov N.D."/>
            <person name="Fomenkov A.I."/>
            <person name="Roberts R.J."/>
            <person name="Karnachuk O.V."/>
            <person name="Novikov A."/>
            <person name="Grabovich M.Y."/>
        </authorList>
    </citation>
    <scope>NUCLEOTIDE SEQUENCE [LARGE SCALE GENOMIC DNA]</scope>
    <source>
        <strain evidence="18 19">AS</strain>
    </source>
</reference>
<keyword evidence="11" id="KW-0472">Membrane</keyword>
<evidence type="ECO:0000256" key="9">
    <source>
        <dbReference type="ARBA" id="ARBA00022989"/>
    </source>
</evidence>
<organism evidence="18 19">
    <name type="scientific">Thiothrix litoralis</name>
    <dbReference type="NCBI Taxonomy" id="2891210"/>
    <lineage>
        <taxon>Bacteria</taxon>
        <taxon>Pseudomonadati</taxon>
        <taxon>Pseudomonadota</taxon>
        <taxon>Gammaproteobacteria</taxon>
        <taxon>Thiotrichales</taxon>
        <taxon>Thiotrichaceae</taxon>
        <taxon>Thiothrix</taxon>
    </lineage>
</organism>
<feature type="domain" description="HPt" evidence="17">
    <location>
        <begin position="774"/>
        <end position="870"/>
    </location>
</feature>
<dbReference type="SMART" id="SM00388">
    <property type="entry name" value="HisKA"/>
    <property type="match status" value="1"/>
</dbReference>
<dbReference type="InterPro" id="IPR036097">
    <property type="entry name" value="HisK_dim/P_sf"/>
</dbReference>
<dbReference type="PRINTS" id="PR00344">
    <property type="entry name" value="BCTRLSENSOR"/>
</dbReference>
<dbReference type="SUPFAM" id="SSF55874">
    <property type="entry name" value="ATPase domain of HSP90 chaperone/DNA topoisomerase II/histidine kinase"/>
    <property type="match status" value="1"/>
</dbReference>
<feature type="domain" description="Histidine kinase" evidence="14">
    <location>
        <begin position="363"/>
        <end position="585"/>
    </location>
</feature>
<dbReference type="SUPFAM" id="SSF55781">
    <property type="entry name" value="GAF domain-like"/>
    <property type="match status" value="1"/>
</dbReference>
<dbReference type="Pfam" id="PF00989">
    <property type="entry name" value="PAS"/>
    <property type="match status" value="1"/>
</dbReference>
<dbReference type="Gene3D" id="1.20.120.160">
    <property type="entry name" value="HPT domain"/>
    <property type="match status" value="1"/>
</dbReference>
<keyword evidence="8" id="KW-0067">ATP-binding</keyword>
<dbReference type="InterPro" id="IPR003594">
    <property type="entry name" value="HATPase_dom"/>
</dbReference>
<dbReference type="CDD" id="cd16922">
    <property type="entry name" value="HATPase_EvgS-ArcB-TorS-like"/>
    <property type="match status" value="1"/>
</dbReference>
<dbReference type="Gene3D" id="3.30.450.20">
    <property type="entry name" value="PAS domain"/>
    <property type="match status" value="1"/>
</dbReference>
<dbReference type="InterPro" id="IPR036641">
    <property type="entry name" value="HPT_dom_sf"/>
</dbReference>
<dbReference type="SMART" id="SM00387">
    <property type="entry name" value="HATPase_c"/>
    <property type="match status" value="1"/>
</dbReference>
<dbReference type="SMART" id="SM00091">
    <property type="entry name" value="PAS"/>
    <property type="match status" value="1"/>
</dbReference>
<dbReference type="PROSITE" id="PS50110">
    <property type="entry name" value="RESPONSE_REGULATORY"/>
    <property type="match status" value="1"/>
</dbReference>
<dbReference type="Pfam" id="PF00072">
    <property type="entry name" value="Response_reg"/>
    <property type="match status" value="1"/>
</dbReference>
<name>A0ABX7WS87_9GAMM</name>
<evidence type="ECO:0000256" key="6">
    <source>
        <dbReference type="ARBA" id="ARBA00022692"/>
    </source>
</evidence>
<dbReference type="InterPro" id="IPR005467">
    <property type="entry name" value="His_kinase_dom"/>
</dbReference>
<dbReference type="Gene3D" id="3.30.450.40">
    <property type="match status" value="1"/>
</dbReference>
<dbReference type="InterPro" id="IPR036890">
    <property type="entry name" value="HATPase_C_sf"/>
</dbReference>
<accession>A0ABX7WS87</accession>
<comment type="subcellular location">
    <subcellularLocation>
        <location evidence="2">Cell membrane</location>
        <topology evidence="2">Multi-pass membrane protein</topology>
    </subcellularLocation>
</comment>
<dbReference type="SUPFAM" id="SSF47384">
    <property type="entry name" value="Homodimeric domain of signal transducing histidine kinase"/>
    <property type="match status" value="1"/>
</dbReference>
<dbReference type="InterPro" id="IPR013767">
    <property type="entry name" value="PAS_fold"/>
</dbReference>
<dbReference type="Pfam" id="PF01627">
    <property type="entry name" value="Hpt"/>
    <property type="match status" value="1"/>
</dbReference>
<dbReference type="PANTHER" id="PTHR45339">
    <property type="entry name" value="HYBRID SIGNAL TRANSDUCTION HISTIDINE KINASE J"/>
    <property type="match status" value="1"/>
</dbReference>
<dbReference type="InterPro" id="IPR011006">
    <property type="entry name" value="CheY-like_superfamily"/>
</dbReference>
<dbReference type="PROSITE" id="PS50894">
    <property type="entry name" value="HPT"/>
    <property type="match status" value="1"/>
</dbReference>
<dbReference type="InterPro" id="IPR035965">
    <property type="entry name" value="PAS-like_dom_sf"/>
</dbReference>
<dbReference type="CDD" id="cd00130">
    <property type="entry name" value="PAS"/>
    <property type="match status" value="1"/>
</dbReference>
<dbReference type="InterPro" id="IPR003661">
    <property type="entry name" value="HisK_dim/P_dom"/>
</dbReference>
<evidence type="ECO:0000256" key="3">
    <source>
        <dbReference type="ARBA" id="ARBA00012438"/>
    </source>
</evidence>
<dbReference type="SUPFAM" id="SSF52172">
    <property type="entry name" value="CheY-like"/>
    <property type="match status" value="1"/>
</dbReference>
<dbReference type="Gene3D" id="1.10.287.130">
    <property type="match status" value="1"/>
</dbReference>
<evidence type="ECO:0000256" key="13">
    <source>
        <dbReference type="PROSITE-ProRule" id="PRU00169"/>
    </source>
</evidence>
<dbReference type="PROSITE" id="PS50109">
    <property type="entry name" value="HIS_KIN"/>
    <property type="match status" value="1"/>
</dbReference>
<keyword evidence="10" id="KW-0902">Two-component regulatory system</keyword>
<feature type="domain" description="Response regulatory" evidence="15">
    <location>
        <begin position="615"/>
        <end position="731"/>
    </location>
</feature>
<keyword evidence="19" id="KW-1185">Reference proteome</keyword>
<evidence type="ECO:0000259" key="14">
    <source>
        <dbReference type="PROSITE" id="PS50109"/>
    </source>
</evidence>